<accession>A0A0A5HWA5</accession>
<gene>
    <name evidence="2" type="ORF">N784_12455</name>
</gene>
<comment type="caution">
    <text evidence="2">The sequence shown here is derived from an EMBL/GenBank/DDBJ whole genome shotgun (WGS) entry which is preliminary data.</text>
</comment>
<evidence type="ECO:0000313" key="2">
    <source>
        <dbReference type="EMBL" id="KGX87912.1"/>
    </source>
</evidence>
<dbReference type="STRING" id="1385512.N784_12455"/>
<dbReference type="AlphaFoldDB" id="A0A0A5HWA5"/>
<dbReference type="OrthoDB" id="2453381at2"/>
<dbReference type="eggNOG" id="ENOG50333CR">
    <property type="taxonomic scope" value="Bacteria"/>
</dbReference>
<dbReference type="RefSeq" id="WP_036832844.1">
    <property type="nucleotide sequence ID" value="NZ_AVPG01000004.1"/>
</dbReference>
<sequence length="97" mass="11345">MKGHQPLAYYIEDLWTKGFKLSDKDIHFIYFGKNYTNSEDWLVISAVRATLQAQLTFDGSFFIAVLEYLSEQRPRTSRSANQLLQKKGIPRKKAMQR</sequence>
<proteinExistence type="predicted"/>
<evidence type="ECO:0000256" key="1">
    <source>
        <dbReference type="SAM" id="MobiDB-lite"/>
    </source>
</evidence>
<dbReference type="Proteomes" id="UP000030401">
    <property type="component" value="Unassembled WGS sequence"/>
</dbReference>
<reference evidence="2 3" key="1">
    <citation type="submission" date="2013-08" db="EMBL/GenBank/DDBJ databases">
        <authorList>
            <person name="Huang J."/>
            <person name="Wang G."/>
        </authorList>
    </citation>
    <scope>NUCLEOTIDE SEQUENCE [LARGE SCALE GENOMIC DNA]</scope>
    <source>
        <strain evidence="2 3">JSM 072002</strain>
    </source>
</reference>
<organism evidence="2 3">
    <name type="scientific">Pontibacillus litoralis JSM 072002</name>
    <dbReference type="NCBI Taxonomy" id="1385512"/>
    <lineage>
        <taxon>Bacteria</taxon>
        <taxon>Bacillati</taxon>
        <taxon>Bacillota</taxon>
        <taxon>Bacilli</taxon>
        <taxon>Bacillales</taxon>
        <taxon>Bacillaceae</taxon>
        <taxon>Pontibacillus</taxon>
    </lineage>
</organism>
<feature type="region of interest" description="Disordered" evidence="1">
    <location>
        <begin position="73"/>
        <end position="97"/>
    </location>
</feature>
<dbReference type="EMBL" id="AVPG01000004">
    <property type="protein sequence ID" value="KGX87912.1"/>
    <property type="molecule type" value="Genomic_DNA"/>
</dbReference>
<name>A0A0A5HWA5_9BACI</name>
<dbReference type="InterPro" id="IPR046126">
    <property type="entry name" value="DUF6123"/>
</dbReference>
<protein>
    <submittedName>
        <fullName evidence="2">Uncharacterized protein</fullName>
    </submittedName>
</protein>
<feature type="compositionally biased region" description="Basic residues" evidence="1">
    <location>
        <begin position="88"/>
        <end position="97"/>
    </location>
</feature>
<evidence type="ECO:0000313" key="3">
    <source>
        <dbReference type="Proteomes" id="UP000030401"/>
    </source>
</evidence>
<keyword evidence="3" id="KW-1185">Reference proteome</keyword>
<dbReference type="Pfam" id="PF19618">
    <property type="entry name" value="DUF6123"/>
    <property type="match status" value="1"/>
</dbReference>